<dbReference type="Gene3D" id="3.40.50.10310">
    <property type="entry name" value="Creatininase"/>
    <property type="match status" value="1"/>
</dbReference>
<keyword evidence="3" id="KW-0378">Hydrolase</keyword>
<name>A0ABR5CRV9_9HYPH</name>
<evidence type="ECO:0000256" key="4">
    <source>
        <dbReference type="ARBA" id="ARBA00022833"/>
    </source>
</evidence>
<protein>
    <submittedName>
        <fullName evidence="6">Creatininase</fullName>
    </submittedName>
</protein>
<dbReference type="EMBL" id="JWJH01000010">
    <property type="protein sequence ID" value="KJF67590.1"/>
    <property type="molecule type" value="Genomic_DNA"/>
</dbReference>
<dbReference type="SUPFAM" id="SSF102215">
    <property type="entry name" value="Creatininase"/>
    <property type="match status" value="1"/>
</dbReference>
<organism evidence="6 7">
    <name type="scientific">Rhizobium nepotum 39/7</name>
    <dbReference type="NCBI Taxonomy" id="1368418"/>
    <lineage>
        <taxon>Bacteria</taxon>
        <taxon>Pseudomonadati</taxon>
        <taxon>Pseudomonadota</taxon>
        <taxon>Alphaproteobacteria</taxon>
        <taxon>Hyphomicrobiales</taxon>
        <taxon>Rhizobiaceae</taxon>
        <taxon>Rhizobium/Agrobacterium group</taxon>
        <taxon>Rhizobium</taxon>
    </lineage>
</organism>
<evidence type="ECO:0000256" key="1">
    <source>
        <dbReference type="ARBA" id="ARBA00001947"/>
    </source>
</evidence>
<dbReference type="PANTHER" id="PTHR35005">
    <property type="entry name" value="3-DEHYDRO-SCYLLO-INOSOSE HYDROLASE"/>
    <property type="match status" value="1"/>
</dbReference>
<evidence type="ECO:0000313" key="6">
    <source>
        <dbReference type="EMBL" id="KJF67590.1"/>
    </source>
</evidence>
<keyword evidence="7" id="KW-1185">Reference proteome</keyword>
<dbReference type="InterPro" id="IPR003785">
    <property type="entry name" value="Creatininase/forma_Hydrolase"/>
</dbReference>
<sequence>MAHMRKNALKDMTFAEFRERLPEKPVILLPFGSQEEQGPHAPMGDFMLTEAIALKVAVASGAIAAPTVPFGYADFFKTIPGGIQLRPSTFSAVVEDTINAFLDHGIEHLLILNGHTTNAPLIDHAVRRIRTETGVSVASINLWQSIPESLWLELHGPAWAAARGHGGDPLTSVYMHLFPDLMRMDLSKPPGRARAFGLPTGGVNNVQFEGMPVHLPLNCDEVNADGMLGGDPVLASAENGRRIVEHIVGFCSRFVEHMRGWDMRSPSPKNQKAN</sequence>
<comment type="similarity">
    <text evidence="5">Belongs to the creatininase superfamily.</text>
</comment>
<dbReference type="PANTHER" id="PTHR35005:SF1">
    <property type="entry name" value="2-AMINO-5-FORMYLAMINO-6-RIBOSYLAMINOPYRIMIDIN-4(3H)-ONE 5'-MONOPHOSPHATE DEFORMYLASE"/>
    <property type="match status" value="1"/>
</dbReference>
<gene>
    <name evidence="6" type="ORF">RS75_12205</name>
</gene>
<evidence type="ECO:0000256" key="3">
    <source>
        <dbReference type="ARBA" id="ARBA00022801"/>
    </source>
</evidence>
<comment type="cofactor">
    <cofactor evidence="1">
        <name>Zn(2+)</name>
        <dbReference type="ChEBI" id="CHEBI:29105"/>
    </cofactor>
</comment>
<dbReference type="Proteomes" id="UP000052068">
    <property type="component" value="Unassembled WGS sequence"/>
</dbReference>
<evidence type="ECO:0000313" key="7">
    <source>
        <dbReference type="Proteomes" id="UP000052068"/>
    </source>
</evidence>
<reference evidence="6 7" key="1">
    <citation type="submission" date="2015-03" db="EMBL/GenBank/DDBJ databases">
        <title>Draft Genome Sequences of Agrobacterium nepotum Strain 39/7T (= CFBP 7436T = LMG 26435T) and Agrobacterium sp. Strain KFB 330 (= CFBP 8308 = LMG 28674).</title>
        <authorList>
            <person name="Kuzmanovic N."/>
            <person name="Pulawska J."/>
            <person name="Obradovic A."/>
        </authorList>
    </citation>
    <scope>NUCLEOTIDE SEQUENCE [LARGE SCALE GENOMIC DNA]</scope>
    <source>
        <strain evidence="6 7">39/7</strain>
    </source>
</reference>
<proteinExistence type="inferred from homology"/>
<evidence type="ECO:0000256" key="5">
    <source>
        <dbReference type="ARBA" id="ARBA00024029"/>
    </source>
</evidence>
<evidence type="ECO:0000256" key="2">
    <source>
        <dbReference type="ARBA" id="ARBA00022723"/>
    </source>
</evidence>
<keyword evidence="2" id="KW-0479">Metal-binding</keyword>
<accession>A0ABR5CRV9</accession>
<dbReference type="Pfam" id="PF02633">
    <property type="entry name" value="Creatininase"/>
    <property type="match status" value="1"/>
</dbReference>
<comment type="caution">
    <text evidence="6">The sequence shown here is derived from an EMBL/GenBank/DDBJ whole genome shotgun (WGS) entry which is preliminary data.</text>
</comment>
<dbReference type="InterPro" id="IPR024087">
    <property type="entry name" value="Creatininase-like_sf"/>
</dbReference>
<keyword evidence="4" id="KW-0862">Zinc</keyword>